<organism evidence="1 2">
    <name type="scientific">Araneus ventricosus</name>
    <name type="common">Orbweaver spider</name>
    <name type="synonym">Epeira ventricosa</name>
    <dbReference type="NCBI Taxonomy" id="182803"/>
    <lineage>
        <taxon>Eukaryota</taxon>
        <taxon>Metazoa</taxon>
        <taxon>Ecdysozoa</taxon>
        <taxon>Arthropoda</taxon>
        <taxon>Chelicerata</taxon>
        <taxon>Arachnida</taxon>
        <taxon>Araneae</taxon>
        <taxon>Araneomorphae</taxon>
        <taxon>Entelegynae</taxon>
        <taxon>Araneoidea</taxon>
        <taxon>Araneidae</taxon>
        <taxon>Araneus</taxon>
    </lineage>
</organism>
<evidence type="ECO:0000313" key="1">
    <source>
        <dbReference type="EMBL" id="GBN52561.1"/>
    </source>
</evidence>
<gene>
    <name evidence="1" type="ORF">AVEN_244252_1</name>
</gene>
<evidence type="ECO:0000313" key="2">
    <source>
        <dbReference type="Proteomes" id="UP000499080"/>
    </source>
</evidence>
<reference evidence="1 2" key="1">
    <citation type="journal article" date="2019" name="Sci. Rep.">
        <title>Orb-weaving spider Araneus ventricosus genome elucidates the spidroin gene catalogue.</title>
        <authorList>
            <person name="Kono N."/>
            <person name="Nakamura H."/>
            <person name="Ohtoshi R."/>
            <person name="Moran D.A.P."/>
            <person name="Shinohara A."/>
            <person name="Yoshida Y."/>
            <person name="Fujiwara M."/>
            <person name="Mori M."/>
            <person name="Tomita M."/>
            <person name="Arakawa K."/>
        </authorList>
    </citation>
    <scope>NUCLEOTIDE SEQUENCE [LARGE SCALE GENOMIC DNA]</scope>
</reference>
<keyword evidence="2" id="KW-1185">Reference proteome</keyword>
<protein>
    <submittedName>
        <fullName evidence="1">Uncharacterized protein</fullName>
    </submittedName>
</protein>
<dbReference type="EMBL" id="BGPR01011702">
    <property type="protein sequence ID" value="GBN52561.1"/>
    <property type="molecule type" value="Genomic_DNA"/>
</dbReference>
<comment type="caution">
    <text evidence="1">The sequence shown here is derived from an EMBL/GenBank/DDBJ whole genome shotgun (WGS) entry which is preliminary data.</text>
</comment>
<proteinExistence type="predicted"/>
<dbReference type="PANTHER" id="PTHR35385:SF2">
    <property type="entry name" value="PROTEIN B, PUTATIVE-RELATED"/>
    <property type="match status" value="1"/>
</dbReference>
<name>A0A4Y2PN07_ARAVE</name>
<dbReference type="PANTHER" id="PTHR35385">
    <property type="entry name" value="PROTEIN B, PUTATIVE-RELATED-RELATED"/>
    <property type="match status" value="1"/>
</dbReference>
<sequence>MNLFNKDYHCCLNTDRRAKGTRPTKHTGCQAKLEIVVKRFIKKIEKPDMMSKPHSCLVKIKNGHNHVVNSVATLKYRDLCPEIRQKFVDSFHLWT</sequence>
<dbReference type="AlphaFoldDB" id="A0A4Y2PN07"/>
<dbReference type="OrthoDB" id="6431356at2759"/>
<dbReference type="Proteomes" id="UP000499080">
    <property type="component" value="Unassembled WGS sequence"/>
</dbReference>
<accession>A0A4Y2PN07</accession>